<protein>
    <submittedName>
        <fullName evidence="7">Glycoside hydrolase family 31 protein</fullName>
    </submittedName>
</protein>
<dbReference type="InterPro" id="IPR013780">
    <property type="entry name" value="Glyco_hydro_b"/>
</dbReference>
<dbReference type="RefSeq" id="WP_311367924.1">
    <property type="nucleotide sequence ID" value="NZ_JAVRHX010000001.1"/>
</dbReference>
<evidence type="ECO:0000259" key="3">
    <source>
        <dbReference type="Pfam" id="PF01055"/>
    </source>
</evidence>
<proteinExistence type="inferred from homology"/>
<evidence type="ECO:0000259" key="4">
    <source>
        <dbReference type="Pfam" id="PF13802"/>
    </source>
</evidence>
<feature type="domain" description="Glycoside hydrolase family 31 TIM barrel" evidence="3">
    <location>
        <begin position="259"/>
        <end position="583"/>
    </location>
</feature>
<reference evidence="7 8" key="1">
    <citation type="submission" date="2023-09" db="EMBL/GenBank/DDBJ databases">
        <authorList>
            <person name="Rey-Velasco X."/>
        </authorList>
    </citation>
    <scope>NUCLEOTIDE SEQUENCE [LARGE SCALE GENOMIC DNA]</scope>
    <source>
        <strain evidence="7 8">P117</strain>
    </source>
</reference>
<dbReference type="PANTHER" id="PTHR43863:SF2">
    <property type="entry name" value="MALTASE-GLUCOAMYLASE"/>
    <property type="match status" value="1"/>
</dbReference>
<dbReference type="InterPro" id="IPR051816">
    <property type="entry name" value="Glycosyl_Hydrolase_31"/>
</dbReference>
<dbReference type="InterPro" id="IPR017853">
    <property type="entry name" value="GH"/>
</dbReference>
<evidence type="ECO:0000259" key="5">
    <source>
        <dbReference type="Pfam" id="PF17137"/>
    </source>
</evidence>
<name>A0ABU2ZP96_9ALTE</name>
<dbReference type="Pfam" id="PF17137">
    <property type="entry name" value="DUF5110"/>
    <property type="match status" value="1"/>
</dbReference>
<evidence type="ECO:0000256" key="1">
    <source>
        <dbReference type="ARBA" id="ARBA00007806"/>
    </source>
</evidence>
<dbReference type="Pfam" id="PF01055">
    <property type="entry name" value="Glyco_hydro_31_2nd"/>
    <property type="match status" value="1"/>
</dbReference>
<gene>
    <name evidence="7" type="ORF">RM552_06310</name>
</gene>
<dbReference type="InterPro" id="IPR048395">
    <property type="entry name" value="Glyco_hydro_31_C"/>
</dbReference>
<evidence type="ECO:0000313" key="8">
    <source>
        <dbReference type="Proteomes" id="UP001253545"/>
    </source>
</evidence>
<keyword evidence="2 7" id="KW-0378">Hydrolase</keyword>
<dbReference type="Pfam" id="PF21365">
    <property type="entry name" value="Glyco_hydro_31_3rd"/>
    <property type="match status" value="1"/>
</dbReference>
<dbReference type="Pfam" id="PF13802">
    <property type="entry name" value="Gal_mutarotas_2"/>
    <property type="match status" value="1"/>
</dbReference>
<evidence type="ECO:0000256" key="2">
    <source>
        <dbReference type="RuleBase" id="RU361185"/>
    </source>
</evidence>
<feature type="domain" description="Glycosyl hydrolase family 31 C-terminal" evidence="6">
    <location>
        <begin position="591"/>
        <end position="673"/>
    </location>
</feature>
<feature type="domain" description="DUF5110" evidence="5">
    <location>
        <begin position="694"/>
        <end position="764"/>
    </location>
</feature>
<keyword evidence="8" id="KW-1185">Reference proteome</keyword>
<comment type="similarity">
    <text evidence="1 2">Belongs to the glycosyl hydrolase 31 family.</text>
</comment>
<organism evidence="7 8">
    <name type="scientific">Glaciecola petra</name>
    <dbReference type="NCBI Taxonomy" id="3075602"/>
    <lineage>
        <taxon>Bacteria</taxon>
        <taxon>Pseudomonadati</taxon>
        <taxon>Pseudomonadota</taxon>
        <taxon>Gammaproteobacteria</taxon>
        <taxon>Alteromonadales</taxon>
        <taxon>Alteromonadaceae</taxon>
        <taxon>Glaciecola</taxon>
    </lineage>
</organism>
<dbReference type="Proteomes" id="UP001253545">
    <property type="component" value="Unassembled WGS sequence"/>
</dbReference>
<dbReference type="Gene3D" id="2.60.40.1760">
    <property type="entry name" value="glycosyl hydrolase (family 31)"/>
    <property type="match status" value="1"/>
</dbReference>
<dbReference type="Gene3D" id="3.20.20.80">
    <property type="entry name" value="Glycosidases"/>
    <property type="match status" value="1"/>
</dbReference>
<feature type="domain" description="Glycoside hydrolase family 31 N-terminal" evidence="4">
    <location>
        <begin position="57"/>
        <end position="216"/>
    </location>
</feature>
<dbReference type="SUPFAM" id="SSF51445">
    <property type="entry name" value="(Trans)glycosidases"/>
    <property type="match status" value="1"/>
</dbReference>
<dbReference type="SUPFAM" id="SSF74650">
    <property type="entry name" value="Galactose mutarotase-like"/>
    <property type="match status" value="1"/>
</dbReference>
<dbReference type="Gene3D" id="2.60.40.1180">
    <property type="entry name" value="Golgi alpha-mannosidase II"/>
    <property type="match status" value="2"/>
</dbReference>
<dbReference type="EMBL" id="JAVRHX010000001">
    <property type="protein sequence ID" value="MDT0594451.1"/>
    <property type="molecule type" value="Genomic_DNA"/>
</dbReference>
<dbReference type="GO" id="GO:0016787">
    <property type="term" value="F:hydrolase activity"/>
    <property type="evidence" value="ECO:0007669"/>
    <property type="project" value="UniProtKB-KW"/>
</dbReference>
<evidence type="ECO:0000313" key="7">
    <source>
        <dbReference type="EMBL" id="MDT0594451.1"/>
    </source>
</evidence>
<comment type="caution">
    <text evidence="7">The sequence shown here is derived from an EMBL/GenBank/DDBJ whole genome shotgun (WGS) entry which is preliminary data.</text>
</comment>
<evidence type="ECO:0000259" key="6">
    <source>
        <dbReference type="Pfam" id="PF21365"/>
    </source>
</evidence>
<accession>A0ABU2ZP96</accession>
<sequence length="826" mass="93974">MFLLKRRFRMVNRISTLLILCGVLVSTAIASEFRRLSSAELIAEEGRLVLLLDSGEVDIRAINSGTVEVLYKLNDSEQLPSFALPEYTKPFIGGVLRQTEDGYLYQLPEVTLNIQANPFKLSFSNKNGYLTQEETGAFLYETIRGFRFALEDEERLMGGGQRILGMNRRGHRLPLYNKAHYGYNSDSSQMYFGLPAVMSDKGYAIAFDNSANGFMDLGYSEKNILQFEAEAGRTSYIFTAGEDYQQLIQNFVSATGTQPLPPRWALGNYASRFGYKSQQEVLDTIEKFIDLDFPVDAVVLDLYWFGPDIKGHMGNLTWDKVNWPEPEKMISDLNANGVKTIMITEPFILRSSSQWQSAIDNSALAKNLAGNARTFDFYFGNTGLVDVFDQNARDWFWQYYKKLNAQGVSGWWGDLGEPEVHPADTLHNMDGNIVTANEIHNVYGHRWAKMVYENQKDARPLERPFIMMRSGFIGSQRYGMIPWTGDVERSWAGLQPQVELALQMSIFGLAYIHSDLGGFAGGEEFDAELYTRWLQYGVFQPVYRPHAQDHIAPEPVFHNLKTQEIVRDFIKLRYRLLPYNYSLSIQNSMTGLPMMRPLFVEFSNASIDRTDAYMWGDSLLVAPVVEQGQSEKDVLLPHGKWFDFWTQKEYIGGKTVTIETPLERIPVFVKAGAFVPMTAPIQNTSQYNSGALDVFYYFDDTVANAEYTMFDDDGISPNTIKSKQYQSFHFTAQAKDHELEINLDVKGQYSTAPSQRDITYTIYNINALPKMIKVDGLEYDVIESDDASPKLGLSLIDELHAIYHADKRTLIIKTKNVTKNQIKIVK</sequence>
<dbReference type="InterPro" id="IPR025887">
    <property type="entry name" value="Glyco_hydro_31_N_dom"/>
</dbReference>
<dbReference type="SUPFAM" id="SSF51011">
    <property type="entry name" value="Glycosyl hydrolase domain"/>
    <property type="match status" value="1"/>
</dbReference>
<dbReference type="PANTHER" id="PTHR43863">
    <property type="entry name" value="HYDROLASE, PUTATIVE (AFU_ORTHOLOGUE AFUA_1G03140)-RELATED"/>
    <property type="match status" value="1"/>
</dbReference>
<dbReference type="InterPro" id="IPR033403">
    <property type="entry name" value="DUF5110"/>
</dbReference>
<dbReference type="InterPro" id="IPR011013">
    <property type="entry name" value="Gal_mutarotase_sf_dom"/>
</dbReference>
<dbReference type="CDD" id="cd14752">
    <property type="entry name" value="GH31_N"/>
    <property type="match status" value="1"/>
</dbReference>
<keyword evidence="2" id="KW-0326">Glycosidase</keyword>
<dbReference type="InterPro" id="IPR000322">
    <property type="entry name" value="Glyco_hydro_31_TIM"/>
</dbReference>